<dbReference type="RefSeq" id="WP_084016819.1">
    <property type="nucleotide sequence ID" value="NZ_FWXS01000003.1"/>
</dbReference>
<keyword evidence="1" id="KW-0812">Transmembrane</keyword>
<dbReference type="STRING" id="1434700.SAMN06296427_103237"/>
<keyword evidence="1" id="KW-0472">Membrane</keyword>
<dbReference type="AlphaFoldDB" id="A0A1W1ZV14"/>
<keyword evidence="1" id="KW-1133">Transmembrane helix</keyword>
<feature type="transmembrane region" description="Helical" evidence="1">
    <location>
        <begin position="67"/>
        <end position="88"/>
    </location>
</feature>
<dbReference type="Proteomes" id="UP000192393">
    <property type="component" value="Unassembled WGS sequence"/>
</dbReference>
<dbReference type="EMBL" id="FWXS01000003">
    <property type="protein sequence ID" value="SMC51898.1"/>
    <property type="molecule type" value="Genomic_DNA"/>
</dbReference>
<sequence>MNLSRVYSITLVLLTFFIWYVIYSAQFLIYDESLGNIILAFLVSIFSLIGILILFWKKRNIIKDCQWQTIMFLLICSPLTIFFVVMNYEFIFGAVLKN</sequence>
<dbReference type="OrthoDB" id="9908619at2"/>
<gene>
    <name evidence="2" type="ORF">SAMN06296427_103237</name>
</gene>
<protein>
    <submittedName>
        <fullName evidence="2">Uncharacterized protein</fullName>
    </submittedName>
</protein>
<name>A0A1W1ZV14_9FLAO</name>
<proteinExistence type="predicted"/>
<reference evidence="2 3" key="1">
    <citation type="submission" date="2017-04" db="EMBL/GenBank/DDBJ databases">
        <authorList>
            <person name="Afonso C.L."/>
            <person name="Miller P.J."/>
            <person name="Scott M.A."/>
            <person name="Spackman E."/>
            <person name="Goraichik I."/>
            <person name="Dimitrov K.M."/>
            <person name="Suarez D.L."/>
            <person name="Swayne D.E."/>
        </authorList>
    </citation>
    <scope>NUCLEOTIDE SEQUENCE [LARGE SCALE GENOMIC DNA]</scope>
    <source>
        <strain evidence="2 3">CGMCC 1.12708</strain>
    </source>
</reference>
<accession>A0A1W1ZV14</accession>
<organism evidence="2 3">
    <name type="scientific">Moheibacter sediminis</name>
    <dbReference type="NCBI Taxonomy" id="1434700"/>
    <lineage>
        <taxon>Bacteria</taxon>
        <taxon>Pseudomonadati</taxon>
        <taxon>Bacteroidota</taxon>
        <taxon>Flavobacteriia</taxon>
        <taxon>Flavobacteriales</taxon>
        <taxon>Weeksellaceae</taxon>
        <taxon>Moheibacter</taxon>
    </lineage>
</organism>
<feature type="transmembrane region" description="Helical" evidence="1">
    <location>
        <begin position="7"/>
        <end position="29"/>
    </location>
</feature>
<keyword evidence="3" id="KW-1185">Reference proteome</keyword>
<evidence type="ECO:0000313" key="2">
    <source>
        <dbReference type="EMBL" id="SMC51898.1"/>
    </source>
</evidence>
<feature type="transmembrane region" description="Helical" evidence="1">
    <location>
        <begin position="35"/>
        <end position="55"/>
    </location>
</feature>
<evidence type="ECO:0000256" key="1">
    <source>
        <dbReference type="SAM" id="Phobius"/>
    </source>
</evidence>
<evidence type="ECO:0000313" key="3">
    <source>
        <dbReference type="Proteomes" id="UP000192393"/>
    </source>
</evidence>